<keyword evidence="3" id="KW-1185">Reference proteome</keyword>
<evidence type="ECO:0000313" key="3">
    <source>
        <dbReference type="Proteomes" id="UP000244336"/>
    </source>
</evidence>
<feature type="compositionally biased region" description="Basic and acidic residues" evidence="1">
    <location>
        <begin position="62"/>
        <end position="89"/>
    </location>
</feature>
<reference evidence="2 3" key="1">
    <citation type="submission" date="2018-04" db="EMBL/GenBank/DDBJ databases">
        <title>WGS assembly of Panicum hallii var. hallii HAL2.</title>
        <authorList>
            <person name="Lovell J."/>
            <person name="Jenkins J."/>
            <person name="Lowry D."/>
            <person name="Mamidi S."/>
            <person name="Sreedasyam A."/>
            <person name="Weng X."/>
            <person name="Barry K."/>
            <person name="Bonette J."/>
            <person name="Campitelli B."/>
            <person name="Daum C."/>
            <person name="Gordon S."/>
            <person name="Gould B."/>
            <person name="Lipzen A."/>
            <person name="MacQueen A."/>
            <person name="Palacio-Mejia J."/>
            <person name="Plott C."/>
            <person name="Shakirov E."/>
            <person name="Shu S."/>
            <person name="Yoshinaga Y."/>
            <person name="Zane M."/>
            <person name="Rokhsar D."/>
            <person name="Grimwood J."/>
            <person name="Schmutz J."/>
            <person name="Juenger T."/>
        </authorList>
    </citation>
    <scope>NUCLEOTIDE SEQUENCE [LARGE SCALE GENOMIC DNA]</scope>
    <source>
        <strain evidence="3">cv. HAL2</strain>
    </source>
</reference>
<gene>
    <name evidence="2" type="ORF">GQ55_3G253700</name>
</gene>
<dbReference type="EMBL" id="CM009751">
    <property type="protein sequence ID" value="PUZ65797.1"/>
    <property type="molecule type" value="Genomic_DNA"/>
</dbReference>
<name>A0A2T7ED96_9POAL</name>
<dbReference type="Gramene" id="PUZ65797">
    <property type="protein sequence ID" value="PUZ65797"/>
    <property type="gene ID" value="GQ55_3G253700"/>
</dbReference>
<evidence type="ECO:0000313" key="2">
    <source>
        <dbReference type="EMBL" id="PUZ65797.1"/>
    </source>
</evidence>
<dbReference type="OrthoDB" id="671458at2759"/>
<evidence type="ECO:0000256" key="1">
    <source>
        <dbReference type="SAM" id="MobiDB-lite"/>
    </source>
</evidence>
<sequence>MGNCGTKPKTSEGDDAPAPAEPRTPAGPSEGERKDEEVAAPGEASQAVVAPRSEEATTTAAETKEDGEPKEEEAVPKEDADQGKEKETPTIEAAGELPASAPASVA</sequence>
<protein>
    <submittedName>
        <fullName evidence="2">Uncharacterized protein</fullName>
    </submittedName>
</protein>
<accession>A0A2T7ED96</accession>
<dbReference type="Proteomes" id="UP000244336">
    <property type="component" value="Chromosome 3"/>
</dbReference>
<organism evidence="2 3">
    <name type="scientific">Panicum hallii var. hallii</name>
    <dbReference type="NCBI Taxonomy" id="1504633"/>
    <lineage>
        <taxon>Eukaryota</taxon>
        <taxon>Viridiplantae</taxon>
        <taxon>Streptophyta</taxon>
        <taxon>Embryophyta</taxon>
        <taxon>Tracheophyta</taxon>
        <taxon>Spermatophyta</taxon>
        <taxon>Magnoliopsida</taxon>
        <taxon>Liliopsida</taxon>
        <taxon>Poales</taxon>
        <taxon>Poaceae</taxon>
        <taxon>PACMAD clade</taxon>
        <taxon>Panicoideae</taxon>
        <taxon>Panicodae</taxon>
        <taxon>Paniceae</taxon>
        <taxon>Panicinae</taxon>
        <taxon>Panicum</taxon>
        <taxon>Panicum sect. Panicum</taxon>
    </lineage>
</organism>
<feature type="region of interest" description="Disordered" evidence="1">
    <location>
        <begin position="1"/>
        <end position="106"/>
    </location>
</feature>
<dbReference type="AlphaFoldDB" id="A0A2T7ED96"/>
<proteinExistence type="predicted"/>